<evidence type="ECO:0000256" key="1">
    <source>
        <dbReference type="ARBA" id="ARBA00000142"/>
    </source>
</evidence>
<accession>A0A1Y2FC55</accession>
<reference evidence="13 14" key="1">
    <citation type="submission" date="2016-07" db="EMBL/GenBank/DDBJ databases">
        <title>Pervasive Adenine N6-methylation of Active Genes in Fungi.</title>
        <authorList>
            <consortium name="DOE Joint Genome Institute"/>
            <person name="Mondo S.J."/>
            <person name="Dannebaum R.O."/>
            <person name="Kuo R.C."/>
            <person name="Labutti K."/>
            <person name="Haridas S."/>
            <person name="Kuo A."/>
            <person name="Salamov A."/>
            <person name="Ahrendt S.R."/>
            <person name="Lipzen A."/>
            <person name="Sullivan W."/>
            <person name="Andreopoulos W.B."/>
            <person name="Clum A."/>
            <person name="Lindquist E."/>
            <person name="Daum C."/>
            <person name="Ramamoorthy G.K."/>
            <person name="Gryganskyi A."/>
            <person name="Culley D."/>
            <person name="Magnuson J.K."/>
            <person name="James T.Y."/>
            <person name="O'Malley M.A."/>
            <person name="Stajich J.E."/>
            <person name="Spatafora J.W."/>
            <person name="Visel A."/>
            <person name="Grigoriev I.V."/>
        </authorList>
    </citation>
    <scope>NUCLEOTIDE SEQUENCE [LARGE SCALE GENOMIC DNA]</scope>
    <source>
        <strain evidence="13 14">12-1054</strain>
    </source>
</reference>
<dbReference type="GO" id="GO:0005634">
    <property type="term" value="C:nucleus"/>
    <property type="evidence" value="ECO:0007669"/>
    <property type="project" value="UniProtKB-SubCell"/>
</dbReference>
<evidence type="ECO:0000256" key="9">
    <source>
        <dbReference type="ARBA" id="ARBA00023242"/>
    </source>
</evidence>
<feature type="active site" evidence="11">
    <location>
        <position position="168"/>
    </location>
</feature>
<dbReference type="FunFam" id="3.40.50.150:FF:000060">
    <property type="entry name" value="tRNA (guanine-N(7)-)-methyltransferase"/>
    <property type="match status" value="1"/>
</dbReference>
<dbReference type="CDD" id="cd02440">
    <property type="entry name" value="AdoMet_MTases"/>
    <property type="match status" value="1"/>
</dbReference>
<feature type="region of interest" description="Disordered" evidence="12">
    <location>
        <begin position="1"/>
        <end position="30"/>
    </location>
</feature>
<evidence type="ECO:0000256" key="11">
    <source>
        <dbReference type="HAMAP-Rule" id="MF_03055"/>
    </source>
</evidence>
<dbReference type="Pfam" id="PF02390">
    <property type="entry name" value="Methyltransf_4"/>
    <property type="match status" value="1"/>
</dbReference>
<comment type="similarity">
    <text evidence="11">Belongs to the class I-like SAM-binding methyltransferase superfamily. TrmB family.</text>
</comment>
<comment type="function">
    <text evidence="11">Catalyzes the formation of N(7)-methylguanine at position 46 (m7G46) in tRNA.</text>
</comment>
<evidence type="ECO:0000256" key="12">
    <source>
        <dbReference type="SAM" id="MobiDB-lite"/>
    </source>
</evidence>
<keyword evidence="5 11" id="KW-0808">Transferase</keyword>
<dbReference type="InterPro" id="IPR003358">
    <property type="entry name" value="tRNA_(Gua-N-7)_MeTrfase_Trmb"/>
</dbReference>
<keyword evidence="6 11" id="KW-0949">S-adenosyl-L-methionine</keyword>
<evidence type="ECO:0000256" key="4">
    <source>
        <dbReference type="ARBA" id="ARBA00022603"/>
    </source>
</evidence>
<keyword evidence="14" id="KW-1185">Reference proteome</keyword>
<feature type="binding site" evidence="11">
    <location>
        <position position="165"/>
    </location>
    <ligand>
        <name>S-adenosyl-L-methionine</name>
        <dbReference type="ChEBI" id="CHEBI:59789"/>
    </ligand>
</feature>
<dbReference type="PANTHER" id="PTHR23417:SF16">
    <property type="entry name" value="TRNA (GUANINE-N(7)-)-METHYLTRANSFERASE"/>
    <property type="match status" value="1"/>
</dbReference>
<dbReference type="EMBL" id="MCFI01000011">
    <property type="protein sequence ID" value="ORY81508.1"/>
    <property type="molecule type" value="Genomic_DNA"/>
</dbReference>
<feature type="binding site" evidence="11">
    <location>
        <begin position="145"/>
        <end position="146"/>
    </location>
    <ligand>
        <name>S-adenosyl-L-methionine</name>
        <dbReference type="ChEBI" id="CHEBI:59789"/>
    </ligand>
</feature>
<comment type="caution">
    <text evidence="13">The sequence shown here is derived from an EMBL/GenBank/DDBJ whole genome shotgun (WGS) entry which is preliminary data.</text>
</comment>
<dbReference type="GO" id="GO:0106143">
    <property type="term" value="C:tRNA (m7G46) methyltransferase complex"/>
    <property type="evidence" value="ECO:0007669"/>
    <property type="project" value="UniProtKB-ARBA"/>
</dbReference>
<dbReference type="GO" id="GO:0008176">
    <property type="term" value="F:tRNA (guanine(46)-N7)-methyltransferase activity"/>
    <property type="evidence" value="ECO:0007669"/>
    <property type="project" value="UniProtKB-UniRule"/>
</dbReference>
<keyword evidence="3 11" id="KW-0820">tRNA-binding</keyword>
<evidence type="ECO:0000256" key="6">
    <source>
        <dbReference type="ARBA" id="ARBA00022691"/>
    </source>
</evidence>
<protein>
    <recommendedName>
        <fullName evidence="11">tRNA (guanine-N(7)-)-methyltransferase</fullName>
        <ecNumber evidence="11">2.1.1.33</ecNumber>
    </recommendedName>
    <alternativeName>
        <fullName evidence="11">Transfer RNA methyltransferase 8</fullName>
    </alternativeName>
    <alternativeName>
        <fullName evidence="11">tRNA (guanine(46)-N(7))-methyltransferase</fullName>
    </alternativeName>
    <alternativeName>
        <fullName evidence="11">tRNA(m7G46)-methyltransferase</fullName>
    </alternativeName>
</protein>
<keyword evidence="4 11" id="KW-0489">Methyltransferase</keyword>
<dbReference type="UniPathway" id="UPA00989"/>
<keyword evidence="9 11" id="KW-0539">Nucleus</keyword>
<dbReference type="InterPro" id="IPR025763">
    <property type="entry name" value="Trm8_euk"/>
</dbReference>
<feature type="binding site" evidence="11">
    <location>
        <begin position="110"/>
        <end position="111"/>
    </location>
    <ligand>
        <name>S-adenosyl-L-methionine</name>
        <dbReference type="ChEBI" id="CHEBI:59789"/>
    </ligand>
</feature>
<name>A0A1Y2FC55_PROLT</name>
<feature type="binding site" evidence="11">
    <location>
        <position position="87"/>
    </location>
    <ligand>
        <name>S-adenosyl-L-methionine</name>
        <dbReference type="ChEBI" id="CHEBI:59789"/>
    </ligand>
</feature>
<dbReference type="NCBIfam" id="TIGR00091">
    <property type="entry name" value="tRNA (guanosine(46)-N7)-methyltransferase TrmB"/>
    <property type="match status" value="1"/>
</dbReference>
<dbReference type="EC" id="2.1.1.33" evidence="11"/>
<evidence type="ECO:0000256" key="5">
    <source>
        <dbReference type="ARBA" id="ARBA00022679"/>
    </source>
</evidence>
<dbReference type="AlphaFoldDB" id="A0A1Y2FC55"/>
<dbReference type="OMA" id="LPNYFAK"/>
<evidence type="ECO:0000256" key="7">
    <source>
        <dbReference type="ARBA" id="ARBA00022694"/>
    </source>
</evidence>
<keyword evidence="7 11" id="KW-0819">tRNA processing</keyword>
<feature type="binding site" evidence="11">
    <location>
        <begin position="243"/>
        <end position="245"/>
    </location>
    <ligand>
        <name>S-adenosyl-L-methionine</name>
        <dbReference type="ChEBI" id="CHEBI:59789"/>
    </ligand>
</feature>
<dbReference type="STRING" id="56484.A0A1Y2FC55"/>
<comment type="subunit">
    <text evidence="11">Forms a complex with TRM82.</text>
</comment>
<gene>
    <name evidence="11" type="primary">TRM8</name>
    <name evidence="13" type="ORF">BCR37DRAFT_46355</name>
</gene>
<comment type="catalytic activity">
    <reaction evidence="1 11">
        <text>guanosine(46) in tRNA + S-adenosyl-L-methionine = N(7)-methylguanosine(46) in tRNA + S-adenosyl-L-homocysteine</text>
        <dbReference type="Rhea" id="RHEA:42708"/>
        <dbReference type="Rhea" id="RHEA-COMP:10188"/>
        <dbReference type="Rhea" id="RHEA-COMP:10189"/>
        <dbReference type="ChEBI" id="CHEBI:57856"/>
        <dbReference type="ChEBI" id="CHEBI:59789"/>
        <dbReference type="ChEBI" id="CHEBI:74269"/>
        <dbReference type="ChEBI" id="CHEBI:74480"/>
        <dbReference type="EC" id="2.1.1.33"/>
    </reaction>
</comment>
<comment type="subcellular location">
    <subcellularLocation>
        <location evidence="2 11">Nucleus</location>
    </subcellularLocation>
</comment>
<organism evidence="13 14">
    <name type="scientific">Protomyces lactucae-debilis</name>
    <dbReference type="NCBI Taxonomy" id="2754530"/>
    <lineage>
        <taxon>Eukaryota</taxon>
        <taxon>Fungi</taxon>
        <taxon>Dikarya</taxon>
        <taxon>Ascomycota</taxon>
        <taxon>Taphrinomycotina</taxon>
        <taxon>Taphrinomycetes</taxon>
        <taxon>Taphrinales</taxon>
        <taxon>Protomycetaceae</taxon>
        <taxon>Protomyces</taxon>
    </lineage>
</organism>
<dbReference type="PANTHER" id="PTHR23417">
    <property type="entry name" value="3-DEOXY-D-MANNO-OCTULOSONIC-ACID TRANSFERASE/TRNA GUANINE-N 7 - -METHYLTRANSFERASE"/>
    <property type="match status" value="1"/>
</dbReference>
<evidence type="ECO:0000256" key="2">
    <source>
        <dbReference type="ARBA" id="ARBA00004123"/>
    </source>
</evidence>
<dbReference type="InterPro" id="IPR029063">
    <property type="entry name" value="SAM-dependent_MTases_sf"/>
</dbReference>
<dbReference type="GO" id="GO:0000049">
    <property type="term" value="F:tRNA binding"/>
    <property type="evidence" value="ECO:0007669"/>
    <property type="project" value="UniProtKB-UniRule"/>
</dbReference>
<sequence>MTEEQDVVDVPSESKTTKRRRDKVQSYANRQGEEIAQLPQKRYYRQRAHANPFSDHALVYPVSPETMDWSALYPKAGERQVEIADVGCGFGGLLVALAPHFQDSLILGMEIRAQVTDYVHERIRALRHQEQSTGTYDNIAVLRANSMKFLPNFFRKAQLSKIFFCFPDPHFKARKHKARIVTPTLLAEYAFVLREGGIVYTITDVLQLHLWMKRHLDEHPLFERLTEAEEAADVCVQEMLVKTEEGKKVERNEGDKYVACYRRLPNH</sequence>
<evidence type="ECO:0000256" key="8">
    <source>
        <dbReference type="ARBA" id="ARBA00022884"/>
    </source>
</evidence>
<evidence type="ECO:0000256" key="3">
    <source>
        <dbReference type="ARBA" id="ARBA00022555"/>
    </source>
</evidence>
<evidence type="ECO:0000256" key="10">
    <source>
        <dbReference type="ARBA" id="ARBA00060552"/>
    </source>
</evidence>
<dbReference type="Proteomes" id="UP000193685">
    <property type="component" value="Unassembled WGS sequence"/>
</dbReference>
<dbReference type="HAMAP" id="MF_03055">
    <property type="entry name" value="tRNA_methyltr_TrmB_euk"/>
    <property type="match status" value="1"/>
</dbReference>
<evidence type="ECO:0000313" key="14">
    <source>
        <dbReference type="Proteomes" id="UP000193685"/>
    </source>
</evidence>
<dbReference type="PROSITE" id="PS51625">
    <property type="entry name" value="SAM_MT_TRMB"/>
    <property type="match status" value="1"/>
</dbReference>
<dbReference type="Gene3D" id="3.40.50.150">
    <property type="entry name" value="Vaccinia Virus protein VP39"/>
    <property type="match status" value="1"/>
</dbReference>
<dbReference type="OrthoDB" id="47276at2759"/>
<comment type="pathway">
    <text evidence="10 11">tRNA modification; N(7)-methylguanine-tRNA biosynthesis.</text>
</comment>
<dbReference type="SUPFAM" id="SSF53335">
    <property type="entry name" value="S-adenosyl-L-methionine-dependent methyltransferases"/>
    <property type="match status" value="1"/>
</dbReference>
<proteinExistence type="inferred from homology"/>
<evidence type="ECO:0000313" key="13">
    <source>
        <dbReference type="EMBL" id="ORY81508.1"/>
    </source>
</evidence>
<keyword evidence="8 11" id="KW-0694">RNA-binding</keyword>